<dbReference type="EMBL" id="CP017554">
    <property type="protein sequence ID" value="AOW02068.1"/>
    <property type="molecule type" value="Genomic_DNA"/>
</dbReference>
<evidence type="ECO:0000259" key="2">
    <source>
        <dbReference type="Pfam" id="PF04677"/>
    </source>
</evidence>
<dbReference type="Pfam" id="PF04677">
    <property type="entry name" value="CwfJ_C_1"/>
    <property type="match status" value="1"/>
</dbReference>
<dbReference type="VEuPathDB" id="FungiDB:YALI0_B22330g"/>
<feature type="domain" description="Cwf19-like C-terminal" evidence="2">
    <location>
        <begin position="262"/>
        <end position="389"/>
    </location>
</feature>
<reference evidence="3 4" key="1">
    <citation type="journal article" date="2016" name="PLoS ONE">
        <title>Sequence Assembly of Yarrowia lipolytica Strain W29/CLIB89 Shows Transposable Element Diversity.</title>
        <authorList>
            <person name="Magnan C."/>
            <person name="Yu J."/>
            <person name="Chang I."/>
            <person name="Jahn E."/>
            <person name="Kanomata Y."/>
            <person name="Wu J."/>
            <person name="Zeller M."/>
            <person name="Oakes M."/>
            <person name="Baldi P."/>
            <person name="Sandmeyer S."/>
        </authorList>
    </citation>
    <scope>NUCLEOTIDE SEQUENCE [LARGE SCALE GENOMIC DNA]</scope>
    <source>
        <strain evidence="4">CLIB89(W29)</strain>
    </source>
</reference>
<dbReference type="GO" id="GO:0061632">
    <property type="term" value="F:RNA lariat debranching enzyme activator activity"/>
    <property type="evidence" value="ECO:0007669"/>
    <property type="project" value="TreeGrafter"/>
</dbReference>
<dbReference type="Proteomes" id="UP000182444">
    <property type="component" value="Chromosome 1B"/>
</dbReference>
<dbReference type="AlphaFoldDB" id="A0A1D8N8U7"/>
<dbReference type="InterPro" id="IPR006767">
    <property type="entry name" value="Cwf19-like_C_dom-2"/>
</dbReference>
<proteinExistence type="predicted"/>
<dbReference type="eggNOG" id="KOG2476">
    <property type="taxonomic scope" value="Eukaryota"/>
</dbReference>
<dbReference type="InterPro" id="IPR040194">
    <property type="entry name" value="Cwf19-like"/>
</dbReference>
<feature type="domain" description="Cwf19-like protein C-terminal" evidence="1">
    <location>
        <begin position="414"/>
        <end position="489"/>
    </location>
</feature>
<evidence type="ECO:0000313" key="3">
    <source>
        <dbReference type="EMBL" id="AOW02068.1"/>
    </source>
</evidence>
<organism evidence="3 4">
    <name type="scientific">Yarrowia lipolytica</name>
    <name type="common">Candida lipolytica</name>
    <dbReference type="NCBI Taxonomy" id="4952"/>
    <lineage>
        <taxon>Eukaryota</taxon>
        <taxon>Fungi</taxon>
        <taxon>Dikarya</taxon>
        <taxon>Ascomycota</taxon>
        <taxon>Saccharomycotina</taxon>
        <taxon>Dipodascomycetes</taxon>
        <taxon>Dipodascales</taxon>
        <taxon>Dipodascales incertae sedis</taxon>
        <taxon>Yarrowia</taxon>
    </lineage>
</organism>
<dbReference type="SUPFAM" id="SSF54197">
    <property type="entry name" value="HIT-like"/>
    <property type="match status" value="1"/>
</dbReference>
<dbReference type="GO" id="GO:0071014">
    <property type="term" value="C:post-mRNA release spliceosomal complex"/>
    <property type="evidence" value="ECO:0007669"/>
    <property type="project" value="TreeGrafter"/>
</dbReference>
<sequence length="490" mass="55169">MRTTASFHSYATNHRLVFGDISSDPKTAIAKANTINGGKNGPFRAFIVVGKVFTKNNFEEVNGALQDGSVSVDLPMFFTDGEGLPEDSATNQTDVVDIAPNVTFLNQWGRLMTDDFIIQNATSGSNDRKTAPTDILITDKWPSNLPRLSKVGFAVPQTAERATNNDKTIDATSKDASPLYHFSGSESFWEREPFANEAGKHTRFIGLAPFGGKQRWHYAFTLKKDDTSTPVNATECPYLKEDKVEEEPLKRANEDDGDPMAKKPRIAPSDCFLCLSNPNLAAHLVVSIGQESYMAMAKGPLLPGHVMLIPIKHNPDFCTESRPSTNPRHRHPVRFVSPKLALELRKYQIALKQMHPGGVVFYEIAKAKGVHVHQQAVPIPQEKINNVENLREFFIKEAKECGFRMENNGELRDDQTNYFRIEFPNSDPIVIKLNRQNPKFDVTWPRKLLAQWFFGNKERGDWRNCSQTEAEETEAADKIKGDFETFDFTR</sequence>
<dbReference type="InterPro" id="IPR006768">
    <property type="entry name" value="Cwf19-like_C_dom-1"/>
</dbReference>
<dbReference type="KEGG" id="yli:2906866"/>
<gene>
    <name evidence="3" type="ORF">YALI1_B29153g</name>
</gene>
<accession>A0A1D8N8U7</accession>
<dbReference type="PANTHER" id="PTHR12072">
    <property type="entry name" value="CWF19, CELL CYCLE CONTROL PROTEIN"/>
    <property type="match status" value="1"/>
</dbReference>
<dbReference type="Pfam" id="PF04676">
    <property type="entry name" value="CwfJ_C_2"/>
    <property type="match status" value="1"/>
</dbReference>
<evidence type="ECO:0000313" key="4">
    <source>
        <dbReference type="Proteomes" id="UP000182444"/>
    </source>
</evidence>
<dbReference type="GeneID" id="2906866"/>
<dbReference type="GO" id="GO:0000398">
    <property type="term" value="P:mRNA splicing, via spliceosome"/>
    <property type="evidence" value="ECO:0007669"/>
    <property type="project" value="TreeGrafter"/>
</dbReference>
<name>A0A1D8N8U7_YARLL</name>
<evidence type="ECO:0000259" key="1">
    <source>
        <dbReference type="Pfam" id="PF04676"/>
    </source>
</evidence>
<dbReference type="RefSeq" id="XP_065950262.2">
    <property type="nucleotide sequence ID" value="XM_066094190.2"/>
</dbReference>
<protein>
    <submittedName>
        <fullName evidence="3">Uncharacterized protein</fullName>
    </submittedName>
</protein>
<dbReference type="VEuPathDB" id="FungiDB:YALI1_B29153g"/>
<dbReference type="CDD" id="cd07380">
    <property type="entry name" value="MPP_CWF19_N"/>
    <property type="match status" value="1"/>
</dbReference>
<dbReference type="InterPro" id="IPR036265">
    <property type="entry name" value="HIT-like_sf"/>
</dbReference>
<dbReference type="PANTHER" id="PTHR12072:SF4">
    <property type="entry name" value="CWF19-LIKE PROTEIN 1"/>
    <property type="match status" value="1"/>
</dbReference>